<dbReference type="PROSITE" id="PS50889">
    <property type="entry name" value="S4"/>
    <property type="match status" value="1"/>
</dbReference>
<dbReference type="PANTHER" id="PTHR47683:SF2">
    <property type="entry name" value="RNA-BINDING S4 DOMAIN-CONTAINING PROTEIN"/>
    <property type="match status" value="1"/>
</dbReference>
<evidence type="ECO:0000256" key="4">
    <source>
        <dbReference type="RuleBase" id="RU003887"/>
    </source>
</evidence>
<dbReference type="Gene3D" id="3.30.70.580">
    <property type="entry name" value="Pseudouridine synthase I, catalytic domain, N-terminal subdomain"/>
    <property type="match status" value="1"/>
</dbReference>
<reference evidence="7 8" key="1">
    <citation type="submission" date="2019-02" db="EMBL/GenBank/DDBJ databases">
        <title>Deep-cultivation of Planctomycetes and their phenomic and genomic characterization uncovers novel biology.</title>
        <authorList>
            <person name="Wiegand S."/>
            <person name="Jogler M."/>
            <person name="Boedeker C."/>
            <person name="Pinto D."/>
            <person name="Vollmers J."/>
            <person name="Rivas-Marin E."/>
            <person name="Kohn T."/>
            <person name="Peeters S.H."/>
            <person name="Heuer A."/>
            <person name="Rast P."/>
            <person name="Oberbeckmann S."/>
            <person name="Bunk B."/>
            <person name="Jeske O."/>
            <person name="Meyerdierks A."/>
            <person name="Storesund J.E."/>
            <person name="Kallscheuer N."/>
            <person name="Luecker S."/>
            <person name="Lage O.M."/>
            <person name="Pohl T."/>
            <person name="Merkel B.J."/>
            <person name="Hornburger P."/>
            <person name="Mueller R.-W."/>
            <person name="Bruemmer F."/>
            <person name="Labrenz M."/>
            <person name="Spormann A.M."/>
            <person name="Op den Camp H."/>
            <person name="Overmann J."/>
            <person name="Amann R."/>
            <person name="Jetten M.S.M."/>
            <person name="Mascher T."/>
            <person name="Medema M.H."/>
            <person name="Devos D.P."/>
            <person name="Kaster A.-K."/>
            <person name="Ovreas L."/>
            <person name="Rohde M."/>
            <person name="Galperin M.Y."/>
            <person name="Jogler C."/>
        </authorList>
    </citation>
    <scope>NUCLEOTIDE SEQUENCE [LARGE SCALE GENOMIC DNA]</scope>
    <source>
        <strain evidence="7 8">Pan216</strain>
    </source>
</reference>
<feature type="compositionally biased region" description="Basic residues" evidence="5">
    <location>
        <begin position="385"/>
        <end position="407"/>
    </location>
</feature>
<dbReference type="CDD" id="cd00165">
    <property type="entry name" value="S4"/>
    <property type="match status" value="1"/>
</dbReference>
<evidence type="ECO:0000313" key="8">
    <source>
        <dbReference type="Proteomes" id="UP000317093"/>
    </source>
</evidence>
<accession>A0A518B9W8</accession>
<feature type="compositionally biased region" description="Basic residues" evidence="5">
    <location>
        <begin position="367"/>
        <end position="377"/>
    </location>
</feature>
<dbReference type="Gene3D" id="3.10.290.10">
    <property type="entry name" value="RNA-binding S4 domain"/>
    <property type="match status" value="1"/>
</dbReference>
<dbReference type="InterPro" id="IPR006145">
    <property type="entry name" value="PsdUridine_synth_RsuA/RluA"/>
</dbReference>
<feature type="region of interest" description="Disordered" evidence="5">
    <location>
        <begin position="362"/>
        <end position="407"/>
    </location>
</feature>
<evidence type="ECO:0000256" key="5">
    <source>
        <dbReference type="SAM" id="MobiDB-lite"/>
    </source>
</evidence>
<gene>
    <name evidence="7" type="primary">rluB</name>
    <name evidence="7" type="ORF">Pan216_46590</name>
</gene>
<sequence length="407" mass="45760">MGSAQRTCSKPGRPSSFSRYLLCCSKTHNSSTVRLQHITDDSIRTQNNLLTHIIRPINHPIHANYKNTTVLQIVQNLGFRPIFADSYNASLGNRRQSLAGVAPQRTRAHLADTMDETKDDHVRLNKFLASAGVGSRRHCDEIIAAGRVSVDGKPVRELGLRVDPEKQSIEVDHESVTAERKAYWLVNKPAGYLCTSRDTHGRPTVLDLLPPIGKRIYTVGRLDENSTGLILLTNDGEMANRLTHPRFNVSKSYTITVAGRVGKDVIDQLLQGVWLAEGKVRAREIHRLGSKGDSTRLRLVLNEGRNREIRRMFARFGHKVMTLERSAIGPIRIRRLPLGHARSATEEEVSMLRRLAFPSQEPEVTKRVVRPHRKSASTRRATLAKSKRPGPPRGPGPKKKPRMKRRK</sequence>
<dbReference type="KEGG" id="knv:Pan216_46590"/>
<dbReference type="EMBL" id="CP036279">
    <property type="protein sequence ID" value="QDU63778.1"/>
    <property type="molecule type" value="Genomic_DNA"/>
</dbReference>
<feature type="domain" description="RNA-binding S4" evidence="6">
    <location>
        <begin position="122"/>
        <end position="181"/>
    </location>
</feature>
<evidence type="ECO:0000256" key="1">
    <source>
        <dbReference type="ARBA" id="ARBA00008348"/>
    </source>
</evidence>
<dbReference type="GO" id="GO:0120159">
    <property type="term" value="F:rRNA pseudouridine synthase activity"/>
    <property type="evidence" value="ECO:0007669"/>
    <property type="project" value="UniProtKB-ARBA"/>
</dbReference>
<dbReference type="InterPro" id="IPR020103">
    <property type="entry name" value="PsdUridine_synth_cat_dom_sf"/>
</dbReference>
<comment type="similarity">
    <text evidence="1 4">Belongs to the pseudouridine synthase RsuA family.</text>
</comment>
<dbReference type="FunFam" id="3.10.290.10:FF:000003">
    <property type="entry name" value="Pseudouridine synthase"/>
    <property type="match status" value="1"/>
</dbReference>
<dbReference type="PROSITE" id="PS01149">
    <property type="entry name" value="PSI_RSU"/>
    <property type="match status" value="1"/>
</dbReference>
<dbReference type="InterPro" id="IPR036986">
    <property type="entry name" value="S4_RNA-bd_sf"/>
</dbReference>
<evidence type="ECO:0000313" key="7">
    <source>
        <dbReference type="EMBL" id="QDU63778.1"/>
    </source>
</evidence>
<dbReference type="SMART" id="SM00363">
    <property type="entry name" value="S4"/>
    <property type="match status" value="1"/>
</dbReference>
<dbReference type="InterPro" id="IPR002942">
    <property type="entry name" value="S4_RNA-bd"/>
</dbReference>
<dbReference type="NCBIfam" id="TIGR00093">
    <property type="entry name" value="pseudouridine synthase"/>
    <property type="match status" value="1"/>
</dbReference>
<dbReference type="Pfam" id="PF01479">
    <property type="entry name" value="S4"/>
    <property type="match status" value="1"/>
</dbReference>
<dbReference type="GO" id="GO:0003723">
    <property type="term" value="F:RNA binding"/>
    <property type="evidence" value="ECO:0007669"/>
    <property type="project" value="UniProtKB-KW"/>
</dbReference>
<name>A0A518B9W8_9BACT</name>
<dbReference type="InterPro" id="IPR050343">
    <property type="entry name" value="RsuA_PseudoU_synthase"/>
</dbReference>
<evidence type="ECO:0000259" key="6">
    <source>
        <dbReference type="SMART" id="SM00363"/>
    </source>
</evidence>
<evidence type="ECO:0000256" key="3">
    <source>
        <dbReference type="PROSITE-ProRule" id="PRU00182"/>
    </source>
</evidence>
<dbReference type="CDD" id="cd02870">
    <property type="entry name" value="PseudoU_synth_RsuA_like"/>
    <property type="match status" value="1"/>
</dbReference>
<dbReference type="SUPFAM" id="SSF55120">
    <property type="entry name" value="Pseudouridine synthase"/>
    <property type="match status" value="1"/>
</dbReference>
<evidence type="ECO:0000256" key="2">
    <source>
        <dbReference type="ARBA" id="ARBA00023235"/>
    </source>
</evidence>
<keyword evidence="8" id="KW-1185">Reference proteome</keyword>
<dbReference type="Proteomes" id="UP000317093">
    <property type="component" value="Chromosome"/>
</dbReference>
<dbReference type="EC" id="5.4.99.-" evidence="4"/>
<dbReference type="InterPro" id="IPR042092">
    <property type="entry name" value="PsdUridine_s_RsuA/RluB/E/F_cat"/>
</dbReference>
<dbReference type="AlphaFoldDB" id="A0A518B9W8"/>
<organism evidence="7 8">
    <name type="scientific">Kolteria novifilia</name>
    <dbReference type="NCBI Taxonomy" id="2527975"/>
    <lineage>
        <taxon>Bacteria</taxon>
        <taxon>Pseudomonadati</taxon>
        <taxon>Planctomycetota</taxon>
        <taxon>Planctomycetia</taxon>
        <taxon>Kolteriales</taxon>
        <taxon>Kolteriaceae</taxon>
        <taxon>Kolteria</taxon>
    </lineage>
</organism>
<dbReference type="GO" id="GO:0000455">
    <property type="term" value="P:enzyme-directed rRNA pseudouridine synthesis"/>
    <property type="evidence" value="ECO:0007669"/>
    <property type="project" value="UniProtKB-ARBA"/>
</dbReference>
<protein>
    <recommendedName>
        <fullName evidence="4">Pseudouridine synthase</fullName>
        <ecNumber evidence="4">5.4.99.-</ecNumber>
    </recommendedName>
</protein>
<dbReference type="InterPro" id="IPR018496">
    <property type="entry name" value="PsdUridine_synth_RsuA/RluB_CS"/>
</dbReference>
<keyword evidence="2 4" id="KW-0413">Isomerase</keyword>
<dbReference type="InterPro" id="IPR000748">
    <property type="entry name" value="PsdUridine_synth_RsuA/RluB/E/F"/>
</dbReference>
<dbReference type="SUPFAM" id="SSF55174">
    <property type="entry name" value="Alpha-L RNA-binding motif"/>
    <property type="match status" value="1"/>
</dbReference>
<keyword evidence="3" id="KW-0694">RNA-binding</keyword>
<dbReference type="PANTHER" id="PTHR47683">
    <property type="entry name" value="PSEUDOURIDINE SYNTHASE FAMILY PROTEIN-RELATED"/>
    <property type="match status" value="1"/>
</dbReference>
<dbReference type="InterPro" id="IPR020094">
    <property type="entry name" value="TruA/RsuA/RluB/E/F_N"/>
</dbReference>
<dbReference type="Gene3D" id="3.30.70.1560">
    <property type="entry name" value="Alpha-L RNA-binding motif"/>
    <property type="match status" value="1"/>
</dbReference>
<proteinExistence type="inferred from homology"/>
<dbReference type="Pfam" id="PF00849">
    <property type="entry name" value="PseudoU_synth_2"/>
    <property type="match status" value="1"/>
</dbReference>